<dbReference type="OrthoDB" id="710318at2"/>
<protein>
    <submittedName>
        <fullName evidence="1">Uncharacterized protein</fullName>
    </submittedName>
</protein>
<proteinExistence type="predicted"/>
<name>A0A1T5DPF3_9SPHI</name>
<reference evidence="2" key="1">
    <citation type="submission" date="2017-02" db="EMBL/GenBank/DDBJ databases">
        <authorList>
            <person name="Varghese N."/>
            <person name="Submissions S."/>
        </authorList>
    </citation>
    <scope>NUCLEOTIDE SEQUENCE [LARGE SCALE GENOMIC DNA]</scope>
    <source>
        <strain evidence="2">DSM 24091</strain>
    </source>
</reference>
<keyword evidence="2" id="KW-1185">Reference proteome</keyword>
<dbReference type="AlphaFoldDB" id="A0A1T5DPF3"/>
<dbReference type="RefSeq" id="WP_079643009.1">
    <property type="nucleotide sequence ID" value="NZ_FUZF01000008.1"/>
</dbReference>
<dbReference type="Proteomes" id="UP000190150">
    <property type="component" value="Unassembled WGS sequence"/>
</dbReference>
<organism evidence="1 2">
    <name type="scientific">Sphingobacterium nematocida</name>
    <dbReference type="NCBI Taxonomy" id="1513896"/>
    <lineage>
        <taxon>Bacteria</taxon>
        <taxon>Pseudomonadati</taxon>
        <taxon>Bacteroidota</taxon>
        <taxon>Sphingobacteriia</taxon>
        <taxon>Sphingobacteriales</taxon>
        <taxon>Sphingobacteriaceae</taxon>
        <taxon>Sphingobacterium</taxon>
    </lineage>
</organism>
<evidence type="ECO:0000313" key="2">
    <source>
        <dbReference type="Proteomes" id="UP000190150"/>
    </source>
</evidence>
<accession>A0A1T5DPF3</accession>
<evidence type="ECO:0000313" key="1">
    <source>
        <dbReference type="EMBL" id="SKB73618.1"/>
    </source>
</evidence>
<dbReference type="EMBL" id="FUZF01000008">
    <property type="protein sequence ID" value="SKB73618.1"/>
    <property type="molecule type" value="Genomic_DNA"/>
</dbReference>
<sequence length="94" mass="10920">MSNNILIHYPKANSRPVSVNYKVSNEGGLKTISCTVPDKDNSPAWLELQKFELVAMKFDNSYDLVFEQRKFDRNLDTVLFMDKVFEKIMDLKQA</sequence>
<gene>
    <name evidence="1" type="ORF">SAMN05660841_02069</name>
</gene>